<dbReference type="AlphaFoldDB" id="A7EIN0"/>
<evidence type="ECO:0000313" key="1">
    <source>
        <dbReference type="EMBL" id="EDO02696.1"/>
    </source>
</evidence>
<accession>A7EIN0</accession>
<gene>
    <name evidence="1" type="ORF">SS1G_05173</name>
</gene>
<protein>
    <submittedName>
        <fullName evidence="1">Uncharacterized protein</fullName>
    </submittedName>
</protein>
<keyword evidence="2" id="KW-1185">Reference proteome</keyword>
<dbReference type="Proteomes" id="UP000001312">
    <property type="component" value="Unassembled WGS sequence"/>
</dbReference>
<reference evidence="2" key="1">
    <citation type="journal article" date="2011" name="PLoS Genet.">
        <title>Genomic analysis of the necrotrophic fungal pathogens Sclerotinia sclerotiorum and Botrytis cinerea.</title>
        <authorList>
            <person name="Amselem J."/>
            <person name="Cuomo C.A."/>
            <person name="van Kan J.A."/>
            <person name="Viaud M."/>
            <person name="Benito E.P."/>
            <person name="Couloux A."/>
            <person name="Coutinho P.M."/>
            <person name="de Vries R.P."/>
            <person name="Dyer P.S."/>
            <person name="Fillinger S."/>
            <person name="Fournier E."/>
            <person name="Gout L."/>
            <person name="Hahn M."/>
            <person name="Kohn L."/>
            <person name="Lapalu N."/>
            <person name="Plummer K.M."/>
            <person name="Pradier J.M."/>
            <person name="Quevillon E."/>
            <person name="Sharon A."/>
            <person name="Simon A."/>
            <person name="ten Have A."/>
            <person name="Tudzynski B."/>
            <person name="Tudzynski P."/>
            <person name="Wincker P."/>
            <person name="Andrew M."/>
            <person name="Anthouard V."/>
            <person name="Beever R.E."/>
            <person name="Beffa R."/>
            <person name="Benoit I."/>
            <person name="Bouzid O."/>
            <person name="Brault B."/>
            <person name="Chen Z."/>
            <person name="Choquer M."/>
            <person name="Collemare J."/>
            <person name="Cotton P."/>
            <person name="Danchin E.G."/>
            <person name="Da Silva C."/>
            <person name="Gautier A."/>
            <person name="Giraud C."/>
            <person name="Giraud T."/>
            <person name="Gonzalez C."/>
            <person name="Grossetete S."/>
            <person name="Guldener U."/>
            <person name="Henrissat B."/>
            <person name="Howlett B.J."/>
            <person name="Kodira C."/>
            <person name="Kretschmer M."/>
            <person name="Lappartient A."/>
            <person name="Leroch M."/>
            <person name="Levis C."/>
            <person name="Mauceli E."/>
            <person name="Neuveglise C."/>
            <person name="Oeser B."/>
            <person name="Pearson M."/>
            <person name="Poulain J."/>
            <person name="Poussereau N."/>
            <person name="Quesneville H."/>
            <person name="Rascle C."/>
            <person name="Schumacher J."/>
            <person name="Segurens B."/>
            <person name="Sexton A."/>
            <person name="Silva E."/>
            <person name="Sirven C."/>
            <person name="Soanes D.M."/>
            <person name="Talbot N.J."/>
            <person name="Templeton M."/>
            <person name="Yandava C."/>
            <person name="Yarden O."/>
            <person name="Zeng Q."/>
            <person name="Rollins J.A."/>
            <person name="Lebrun M.H."/>
            <person name="Dickman M."/>
        </authorList>
    </citation>
    <scope>NUCLEOTIDE SEQUENCE [LARGE SCALE GENOMIC DNA]</scope>
    <source>
        <strain evidence="2">ATCC 18683 / 1980 / Ss-1</strain>
    </source>
</reference>
<organism evidence="1 2">
    <name type="scientific">Sclerotinia sclerotiorum (strain ATCC 18683 / 1980 / Ss-1)</name>
    <name type="common">White mold</name>
    <name type="synonym">Whetzelinia sclerotiorum</name>
    <dbReference type="NCBI Taxonomy" id="665079"/>
    <lineage>
        <taxon>Eukaryota</taxon>
        <taxon>Fungi</taxon>
        <taxon>Dikarya</taxon>
        <taxon>Ascomycota</taxon>
        <taxon>Pezizomycotina</taxon>
        <taxon>Leotiomycetes</taxon>
        <taxon>Helotiales</taxon>
        <taxon>Sclerotiniaceae</taxon>
        <taxon>Sclerotinia</taxon>
    </lineage>
</organism>
<name>A7EIN0_SCLS1</name>
<dbReference type="KEGG" id="ssl:SS1G_05173"/>
<dbReference type="GeneID" id="5489710"/>
<sequence>MKKENKTKRESRVIKNEKKGVRHYSYFEYAVLKVSSTEKIEDQHCANKTTWTDNKYRGVSLPFHYYVGTPL</sequence>
<dbReference type="RefSeq" id="XP_001593745.1">
    <property type="nucleotide sequence ID" value="XM_001593695.1"/>
</dbReference>
<dbReference type="EMBL" id="CH476626">
    <property type="protein sequence ID" value="EDO02696.1"/>
    <property type="molecule type" value="Genomic_DNA"/>
</dbReference>
<proteinExistence type="predicted"/>
<dbReference type="InParanoid" id="A7EIN0"/>
<dbReference type="HOGENOM" id="CLU_2741569_0_0_1"/>
<evidence type="ECO:0000313" key="2">
    <source>
        <dbReference type="Proteomes" id="UP000001312"/>
    </source>
</evidence>